<keyword evidence="6 8" id="KW-1133">Transmembrane helix</keyword>
<feature type="transmembrane region" description="Helical" evidence="8">
    <location>
        <begin position="32"/>
        <end position="57"/>
    </location>
</feature>
<proteinExistence type="inferred from homology"/>
<name>A0A285C040_9PROT</name>
<comment type="subcellular location">
    <subcellularLocation>
        <location evidence="1">Cell membrane</location>
        <topology evidence="1">Multi-pass membrane protein</topology>
    </subcellularLocation>
</comment>
<feature type="transmembrane region" description="Helical" evidence="8">
    <location>
        <begin position="321"/>
        <end position="341"/>
    </location>
</feature>
<feature type="transmembrane region" description="Helical" evidence="8">
    <location>
        <begin position="463"/>
        <end position="482"/>
    </location>
</feature>
<feature type="transmembrane region" description="Helical" evidence="8">
    <location>
        <begin position="7"/>
        <end position="26"/>
    </location>
</feature>
<dbReference type="GO" id="GO:0005886">
    <property type="term" value="C:plasma membrane"/>
    <property type="evidence" value="ECO:0007669"/>
    <property type="project" value="UniProtKB-SubCell"/>
</dbReference>
<feature type="transmembrane region" description="Helical" evidence="8">
    <location>
        <begin position="362"/>
        <end position="385"/>
    </location>
</feature>
<feature type="transmembrane region" description="Helical" evidence="8">
    <location>
        <begin position="221"/>
        <end position="240"/>
    </location>
</feature>
<feature type="transmembrane region" description="Helical" evidence="8">
    <location>
        <begin position="260"/>
        <end position="277"/>
    </location>
</feature>
<evidence type="ECO:0000313" key="11">
    <source>
        <dbReference type="Proteomes" id="UP000242498"/>
    </source>
</evidence>
<dbReference type="InterPro" id="IPR003706">
    <property type="entry name" value="CstA_N"/>
</dbReference>
<feature type="transmembrane region" description="Helical" evidence="8">
    <location>
        <begin position="93"/>
        <end position="113"/>
    </location>
</feature>
<dbReference type="Pfam" id="PF02554">
    <property type="entry name" value="CstA"/>
    <property type="match status" value="1"/>
</dbReference>
<dbReference type="InterPro" id="IPR051605">
    <property type="entry name" value="CstA"/>
</dbReference>
<accession>A0A285C040</accession>
<reference evidence="10 11" key="1">
    <citation type="submission" date="2017-08" db="EMBL/GenBank/DDBJ databases">
        <authorList>
            <person name="de Groot N.N."/>
        </authorList>
    </citation>
    <scope>NUCLEOTIDE SEQUENCE [LARGE SCALE GENOMIC DNA]</scope>
    <source>
        <strain evidence="10 11">Nm15</strain>
    </source>
</reference>
<evidence type="ECO:0000313" key="10">
    <source>
        <dbReference type="EMBL" id="SNX60433.1"/>
    </source>
</evidence>
<gene>
    <name evidence="10" type="ORF">SAMN06296273_1899</name>
</gene>
<evidence type="ECO:0000256" key="5">
    <source>
        <dbReference type="ARBA" id="ARBA00022692"/>
    </source>
</evidence>
<evidence type="ECO:0000256" key="3">
    <source>
        <dbReference type="ARBA" id="ARBA00022448"/>
    </source>
</evidence>
<evidence type="ECO:0000256" key="8">
    <source>
        <dbReference type="SAM" id="Phobius"/>
    </source>
</evidence>
<feature type="transmembrane region" description="Helical" evidence="8">
    <location>
        <begin position="189"/>
        <end position="209"/>
    </location>
</feature>
<comment type="similarity">
    <text evidence="2">Belongs to the peptide transporter carbon starvation (CstA) (TC 2.A.114) family.</text>
</comment>
<feature type="transmembrane region" description="Helical" evidence="8">
    <location>
        <begin position="119"/>
        <end position="139"/>
    </location>
</feature>
<dbReference type="OrthoDB" id="9761224at2"/>
<evidence type="ECO:0000259" key="9">
    <source>
        <dbReference type="Pfam" id="PF02554"/>
    </source>
</evidence>
<feature type="domain" description="CstA N-terminal" evidence="9">
    <location>
        <begin position="34"/>
        <end position="591"/>
    </location>
</feature>
<organism evidence="10 11">
    <name type="scientific">Nitrosomonas ureae</name>
    <dbReference type="NCBI Taxonomy" id="44577"/>
    <lineage>
        <taxon>Bacteria</taxon>
        <taxon>Pseudomonadati</taxon>
        <taxon>Pseudomonadota</taxon>
        <taxon>Betaproteobacteria</taxon>
        <taxon>Nitrosomonadales</taxon>
        <taxon>Nitrosomonadaceae</taxon>
        <taxon>Nitrosomonas</taxon>
    </lineage>
</organism>
<feature type="transmembrane region" description="Helical" evidence="8">
    <location>
        <begin position="284"/>
        <end position="301"/>
    </location>
</feature>
<dbReference type="PANTHER" id="PTHR30252:SF3">
    <property type="entry name" value="PYRUVATE_PROTON SYMPORTER BTST"/>
    <property type="match status" value="1"/>
</dbReference>
<feature type="transmembrane region" description="Helical" evidence="8">
    <location>
        <begin position="510"/>
        <end position="529"/>
    </location>
</feature>
<keyword evidence="7 8" id="KW-0472">Membrane</keyword>
<feature type="transmembrane region" description="Helical" evidence="8">
    <location>
        <begin position="573"/>
        <end position="593"/>
    </location>
</feature>
<evidence type="ECO:0000256" key="6">
    <source>
        <dbReference type="ARBA" id="ARBA00022989"/>
    </source>
</evidence>
<dbReference type="PANTHER" id="PTHR30252">
    <property type="entry name" value="INNER MEMBRANE PEPTIDE TRANSPORTER"/>
    <property type="match status" value="1"/>
</dbReference>
<feature type="transmembrane region" description="Helical" evidence="8">
    <location>
        <begin position="160"/>
        <end position="183"/>
    </location>
</feature>
<protein>
    <submittedName>
        <fullName evidence="10">Carbon starvation protein</fullName>
    </submittedName>
</protein>
<dbReference type="EMBL" id="LT907782">
    <property type="protein sequence ID" value="SNX60433.1"/>
    <property type="molecule type" value="Genomic_DNA"/>
</dbReference>
<sequence>MNNLISKLGWSILSLTGAFAFGVIALNRGESIGAIWIVIAAVCVYIIAFRFYSLFIANRVLKLDGRRMTPAYKHNDGLDHVPTNKYVLFGHHFAAIAGAGPLVGPILAMQMGYLPGMLWLLAGVVFAGAVQDFIVLFISTRRNGRSLGDLIKAELGQLPGMIAMFGTFFIMLILLAVLSLIVVKALAESPWGTFTVAATIPIALFMGIYTRYLRPCAIGEVSLIGFVLLMLSIVVGQYVQEDPVLADFFTLTGEQLTWSLIAYGFIAAVLPVWLLLAPRDYLSTFLKIGTIVGLAIGVIFISPELKMPALTQFVDGSGPVWSGNLFPFLFITIACGAISGFHSLIASGTTPKMIQSETDTRFIGYGAMLMESFVAIMALVAAATLEPGVYFAMNSPAAIIGTTAESAAQTIAQWGFYVTPEMITQTAQNVGEHGIISRTGGAPTLAVGMAQILSEVVGGTAMIAFWYHFAILFEALFILTAVDAGTRAGRFMLQDLLGSFVPVMKRTDSLVASLTATGLCVAGWGYFLYQGVIDPLGGINTLWPLFGIANQMLAGIALILCTSVLFKMKQDRFAWITIVPLTWVSICTLTAAWQKIFDTNPRIGFLAHASKYQDAIVEGVVLAPAKSLEQMQQVIFNDYVNATLAGLFMTVLISMLIFGIRTVLQARITHHPTTQEAPFELLPAHAVAEK</sequence>
<feature type="transmembrane region" description="Helical" evidence="8">
    <location>
        <begin position="541"/>
        <end position="566"/>
    </location>
</feature>
<evidence type="ECO:0000256" key="1">
    <source>
        <dbReference type="ARBA" id="ARBA00004651"/>
    </source>
</evidence>
<dbReference type="AlphaFoldDB" id="A0A285C040"/>
<dbReference type="GO" id="GO:0009267">
    <property type="term" value="P:cellular response to starvation"/>
    <property type="evidence" value="ECO:0007669"/>
    <property type="project" value="InterPro"/>
</dbReference>
<feature type="transmembrane region" description="Helical" evidence="8">
    <location>
        <begin position="639"/>
        <end position="660"/>
    </location>
</feature>
<keyword evidence="4" id="KW-1003">Cell membrane</keyword>
<keyword evidence="3" id="KW-0813">Transport</keyword>
<dbReference type="Proteomes" id="UP000242498">
    <property type="component" value="Chromosome I"/>
</dbReference>
<evidence type="ECO:0000256" key="4">
    <source>
        <dbReference type="ARBA" id="ARBA00022475"/>
    </source>
</evidence>
<evidence type="ECO:0000256" key="7">
    <source>
        <dbReference type="ARBA" id="ARBA00023136"/>
    </source>
</evidence>
<dbReference type="RefSeq" id="WP_096293014.1">
    <property type="nucleotide sequence ID" value="NZ_LT907782.1"/>
</dbReference>
<evidence type="ECO:0000256" key="2">
    <source>
        <dbReference type="ARBA" id="ARBA00007755"/>
    </source>
</evidence>
<keyword evidence="5 8" id="KW-0812">Transmembrane</keyword>